<dbReference type="OrthoDB" id="25571at2759"/>
<organism evidence="2 3">
    <name type="scientific">Araneus ventricosus</name>
    <name type="common">Orbweaver spider</name>
    <name type="synonym">Epeira ventricosa</name>
    <dbReference type="NCBI Taxonomy" id="182803"/>
    <lineage>
        <taxon>Eukaryota</taxon>
        <taxon>Metazoa</taxon>
        <taxon>Ecdysozoa</taxon>
        <taxon>Arthropoda</taxon>
        <taxon>Chelicerata</taxon>
        <taxon>Arachnida</taxon>
        <taxon>Araneae</taxon>
        <taxon>Araneomorphae</taxon>
        <taxon>Entelegynae</taxon>
        <taxon>Araneoidea</taxon>
        <taxon>Araneidae</taxon>
        <taxon>Araneus</taxon>
    </lineage>
</organism>
<evidence type="ECO:0000313" key="2">
    <source>
        <dbReference type="EMBL" id="GBN28213.1"/>
    </source>
</evidence>
<accession>A0A4Y2MNH4</accession>
<evidence type="ECO:0000313" key="3">
    <source>
        <dbReference type="Proteomes" id="UP000499080"/>
    </source>
</evidence>
<dbReference type="Gene3D" id="2.40.50.140">
    <property type="entry name" value="Nucleic acid-binding proteins"/>
    <property type="match status" value="1"/>
</dbReference>
<dbReference type="AlphaFoldDB" id="A0A4Y2MNH4"/>
<sequence>MHTVRYPSGQKKETRTLWKKLSLTIFPYFSPHREANFCPDFGASDKSQSGGGFSMSSAASSPSTSDKKKPGGFSNVVPVNIAQIHAMKETDEFLKIGSFTAKIISILGIVISANILTTHVTCGAEDLHLGCYVKAIGERQAVAFSVQPIQHLNEITMHMSGVIHASVSVAVKDKKVSF</sequence>
<proteinExistence type="predicted"/>
<feature type="compositionally biased region" description="Low complexity" evidence="1">
    <location>
        <begin position="54"/>
        <end position="64"/>
    </location>
</feature>
<feature type="region of interest" description="Disordered" evidence="1">
    <location>
        <begin position="52"/>
        <end position="71"/>
    </location>
</feature>
<dbReference type="InterPro" id="IPR012340">
    <property type="entry name" value="NA-bd_OB-fold"/>
</dbReference>
<protein>
    <submittedName>
        <fullName evidence="2">Uncharacterized protein</fullName>
    </submittedName>
</protein>
<gene>
    <name evidence="2" type="ORF">AVEN_191799_1</name>
</gene>
<name>A0A4Y2MNH4_ARAVE</name>
<evidence type="ECO:0000256" key="1">
    <source>
        <dbReference type="SAM" id="MobiDB-lite"/>
    </source>
</evidence>
<keyword evidence="3" id="KW-1185">Reference proteome</keyword>
<reference evidence="2 3" key="1">
    <citation type="journal article" date="2019" name="Sci. Rep.">
        <title>Orb-weaving spider Araneus ventricosus genome elucidates the spidroin gene catalogue.</title>
        <authorList>
            <person name="Kono N."/>
            <person name="Nakamura H."/>
            <person name="Ohtoshi R."/>
            <person name="Moran D.A.P."/>
            <person name="Shinohara A."/>
            <person name="Yoshida Y."/>
            <person name="Fujiwara M."/>
            <person name="Mori M."/>
            <person name="Tomita M."/>
            <person name="Arakawa K."/>
        </authorList>
    </citation>
    <scope>NUCLEOTIDE SEQUENCE [LARGE SCALE GENOMIC DNA]</scope>
</reference>
<comment type="caution">
    <text evidence="2">The sequence shown here is derived from an EMBL/GenBank/DDBJ whole genome shotgun (WGS) entry which is preliminary data.</text>
</comment>
<dbReference type="Proteomes" id="UP000499080">
    <property type="component" value="Unassembled WGS sequence"/>
</dbReference>
<dbReference type="EMBL" id="BGPR01007614">
    <property type="protein sequence ID" value="GBN28213.1"/>
    <property type="molecule type" value="Genomic_DNA"/>
</dbReference>
<dbReference type="SUPFAM" id="SSF50249">
    <property type="entry name" value="Nucleic acid-binding proteins"/>
    <property type="match status" value="1"/>
</dbReference>